<dbReference type="HAMAP" id="MF_00135">
    <property type="entry name" value="PRAI"/>
    <property type="match status" value="1"/>
</dbReference>
<evidence type="ECO:0000256" key="2">
    <source>
        <dbReference type="ARBA" id="ARBA00004664"/>
    </source>
</evidence>
<dbReference type="Proteomes" id="UP000178449">
    <property type="component" value="Unassembled WGS sequence"/>
</dbReference>
<keyword evidence="7 9" id="KW-0057">Aromatic amino acid biosynthesis</keyword>
<evidence type="ECO:0000256" key="7">
    <source>
        <dbReference type="ARBA" id="ARBA00023141"/>
    </source>
</evidence>
<keyword evidence="6 9" id="KW-0822">Tryptophan biosynthesis</keyword>
<dbReference type="InterPro" id="IPR001240">
    <property type="entry name" value="PRAI_dom"/>
</dbReference>
<evidence type="ECO:0000313" key="11">
    <source>
        <dbReference type="EMBL" id="OGG96226.1"/>
    </source>
</evidence>
<comment type="similarity">
    <text evidence="9">Belongs to the TrpF family.</text>
</comment>
<dbReference type="PANTHER" id="PTHR42894">
    <property type="entry name" value="N-(5'-PHOSPHORIBOSYL)ANTHRANILATE ISOMERASE"/>
    <property type="match status" value="1"/>
</dbReference>
<dbReference type="AlphaFoldDB" id="A0A1F6GDP3"/>
<evidence type="ECO:0000256" key="4">
    <source>
        <dbReference type="ARBA" id="ARBA00022272"/>
    </source>
</evidence>
<dbReference type="EMBL" id="MFNE01000017">
    <property type="protein sequence ID" value="OGG96226.1"/>
    <property type="molecule type" value="Genomic_DNA"/>
</dbReference>
<proteinExistence type="inferred from homology"/>
<dbReference type="NCBIfam" id="NF002298">
    <property type="entry name" value="PRK01222.1-4"/>
    <property type="match status" value="1"/>
</dbReference>
<dbReference type="InterPro" id="IPR011060">
    <property type="entry name" value="RibuloseP-bd_barrel"/>
</dbReference>
<name>A0A1F6GDP3_9PROT</name>
<evidence type="ECO:0000256" key="3">
    <source>
        <dbReference type="ARBA" id="ARBA00012572"/>
    </source>
</evidence>
<dbReference type="STRING" id="1817772.A2527_04405"/>
<dbReference type="SUPFAM" id="SSF51366">
    <property type="entry name" value="Ribulose-phoshate binding barrel"/>
    <property type="match status" value="1"/>
</dbReference>
<evidence type="ECO:0000256" key="8">
    <source>
        <dbReference type="ARBA" id="ARBA00023235"/>
    </source>
</evidence>
<feature type="domain" description="N-(5'phosphoribosyl) anthranilate isomerase (PRAI)" evidence="10">
    <location>
        <begin position="6"/>
        <end position="202"/>
    </location>
</feature>
<protein>
    <recommendedName>
        <fullName evidence="4 9">N-(5'-phosphoribosyl)anthranilate isomerase</fullName>
        <shortName evidence="9">PRAI</shortName>
        <ecNumber evidence="3 9">5.3.1.24</ecNumber>
    </recommendedName>
</protein>
<comment type="catalytic activity">
    <reaction evidence="1 9">
        <text>N-(5-phospho-beta-D-ribosyl)anthranilate = 1-(2-carboxyphenylamino)-1-deoxy-D-ribulose 5-phosphate</text>
        <dbReference type="Rhea" id="RHEA:21540"/>
        <dbReference type="ChEBI" id="CHEBI:18277"/>
        <dbReference type="ChEBI" id="CHEBI:58613"/>
        <dbReference type="EC" id="5.3.1.24"/>
    </reaction>
</comment>
<dbReference type="Pfam" id="PF00697">
    <property type="entry name" value="PRAI"/>
    <property type="match status" value="1"/>
</dbReference>
<dbReference type="GO" id="GO:0004640">
    <property type="term" value="F:phosphoribosylanthranilate isomerase activity"/>
    <property type="evidence" value="ECO:0007669"/>
    <property type="project" value="UniProtKB-UniRule"/>
</dbReference>
<dbReference type="CDD" id="cd00405">
    <property type="entry name" value="PRAI"/>
    <property type="match status" value="1"/>
</dbReference>
<dbReference type="GO" id="GO:0000162">
    <property type="term" value="P:L-tryptophan biosynthetic process"/>
    <property type="evidence" value="ECO:0007669"/>
    <property type="project" value="UniProtKB-UniRule"/>
</dbReference>
<keyword evidence="5 9" id="KW-0028">Amino-acid biosynthesis</keyword>
<evidence type="ECO:0000313" key="12">
    <source>
        <dbReference type="Proteomes" id="UP000178449"/>
    </source>
</evidence>
<reference evidence="11 12" key="1">
    <citation type="journal article" date="2016" name="Nat. Commun.">
        <title>Thousands of microbial genomes shed light on interconnected biogeochemical processes in an aquifer system.</title>
        <authorList>
            <person name="Anantharaman K."/>
            <person name="Brown C.T."/>
            <person name="Hug L.A."/>
            <person name="Sharon I."/>
            <person name="Castelle C.J."/>
            <person name="Probst A.J."/>
            <person name="Thomas B.C."/>
            <person name="Singh A."/>
            <person name="Wilkins M.J."/>
            <person name="Karaoz U."/>
            <person name="Brodie E.L."/>
            <person name="Williams K.H."/>
            <person name="Hubbard S.S."/>
            <person name="Banfield J.F."/>
        </authorList>
    </citation>
    <scope>NUCLEOTIDE SEQUENCE [LARGE SCALE GENOMIC DNA]</scope>
</reference>
<dbReference type="EC" id="5.3.1.24" evidence="3 9"/>
<gene>
    <name evidence="9" type="primary">trpF</name>
    <name evidence="11" type="ORF">A2527_04405</name>
</gene>
<evidence type="ECO:0000256" key="1">
    <source>
        <dbReference type="ARBA" id="ARBA00001164"/>
    </source>
</evidence>
<evidence type="ECO:0000256" key="5">
    <source>
        <dbReference type="ARBA" id="ARBA00022605"/>
    </source>
</evidence>
<organism evidence="11 12">
    <name type="scientific">Candidatus Lambdaproteobacteria bacterium RIFOXYD2_FULL_50_16</name>
    <dbReference type="NCBI Taxonomy" id="1817772"/>
    <lineage>
        <taxon>Bacteria</taxon>
        <taxon>Pseudomonadati</taxon>
        <taxon>Pseudomonadota</taxon>
        <taxon>Candidatus Lambdaproteobacteria</taxon>
    </lineage>
</organism>
<evidence type="ECO:0000256" key="6">
    <source>
        <dbReference type="ARBA" id="ARBA00022822"/>
    </source>
</evidence>
<accession>A0A1F6GDP3</accession>
<evidence type="ECO:0000256" key="9">
    <source>
        <dbReference type="HAMAP-Rule" id="MF_00135"/>
    </source>
</evidence>
<sequence length="208" mass="21902">MSRPKVKICGLTDAGQALALAAMGADALGFVCYPLSPRYVEPERLPGLIAGLPPLVKTAGVFVNEPLDSLVEIVTQSGLDLAQLHGEESPEYAQELGRLGIRWIKAVRVGGAEDLAGLEAYDCPCFLLDAKSGKAMGGTGETFDWSLAQEVARRYQVILAGGLNLGNLGAALDQVQPYGIDLSSGIEVSPGVKDLKKAEAIFSFLGTR</sequence>
<keyword evidence="8 9" id="KW-0413">Isomerase</keyword>
<comment type="pathway">
    <text evidence="2 9">Amino-acid biosynthesis; L-tryptophan biosynthesis; L-tryptophan from chorismate: step 3/5.</text>
</comment>
<dbReference type="Gene3D" id="3.20.20.70">
    <property type="entry name" value="Aldolase class I"/>
    <property type="match status" value="1"/>
</dbReference>
<dbReference type="UniPathway" id="UPA00035">
    <property type="reaction ID" value="UER00042"/>
</dbReference>
<dbReference type="InterPro" id="IPR044643">
    <property type="entry name" value="TrpF_fam"/>
</dbReference>
<dbReference type="InterPro" id="IPR013785">
    <property type="entry name" value="Aldolase_TIM"/>
</dbReference>
<dbReference type="PANTHER" id="PTHR42894:SF1">
    <property type="entry name" value="N-(5'-PHOSPHORIBOSYL)ANTHRANILATE ISOMERASE"/>
    <property type="match status" value="1"/>
</dbReference>
<evidence type="ECO:0000259" key="10">
    <source>
        <dbReference type="Pfam" id="PF00697"/>
    </source>
</evidence>
<comment type="caution">
    <text evidence="11">The sequence shown here is derived from an EMBL/GenBank/DDBJ whole genome shotgun (WGS) entry which is preliminary data.</text>
</comment>